<protein>
    <submittedName>
        <fullName evidence="1 2">Uncharacterized protein</fullName>
    </submittedName>
</protein>
<dbReference type="PaxDb" id="3218-PP1S138_17V6.1"/>
<evidence type="ECO:0000313" key="1">
    <source>
        <dbReference type="EMBL" id="PNR45837.1"/>
    </source>
</evidence>
<accession>A0A2K1JWD3</accession>
<name>A0A2K1JWD3_PHYPA</name>
<dbReference type="Gramene" id="Pp3c11_26110V3.1">
    <property type="protein sequence ID" value="Pp3c11_26110V3.1"/>
    <property type="gene ID" value="Pp3c11_26110"/>
</dbReference>
<evidence type="ECO:0000313" key="3">
    <source>
        <dbReference type="Proteomes" id="UP000006727"/>
    </source>
</evidence>
<dbReference type="EnsemblPlants" id="Pp3c11_26110V3.1">
    <property type="protein sequence ID" value="Pp3c11_26110V3.1"/>
    <property type="gene ID" value="Pp3c11_26110"/>
</dbReference>
<reference evidence="1 3" key="2">
    <citation type="journal article" date="2018" name="Plant J.">
        <title>The Physcomitrella patens chromosome-scale assembly reveals moss genome structure and evolution.</title>
        <authorList>
            <person name="Lang D."/>
            <person name="Ullrich K.K."/>
            <person name="Murat F."/>
            <person name="Fuchs J."/>
            <person name="Jenkins J."/>
            <person name="Haas F.B."/>
            <person name="Piednoel M."/>
            <person name="Gundlach H."/>
            <person name="Van Bel M."/>
            <person name="Meyberg R."/>
            <person name="Vives C."/>
            <person name="Morata J."/>
            <person name="Symeonidi A."/>
            <person name="Hiss M."/>
            <person name="Muchero W."/>
            <person name="Kamisugi Y."/>
            <person name="Saleh O."/>
            <person name="Blanc G."/>
            <person name="Decker E.L."/>
            <person name="van Gessel N."/>
            <person name="Grimwood J."/>
            <person name="Hayes R.D."/>
            <person name="Graham S.W."/>
            <person name="Gunter L.E."/>
            <person name="McDaniel S.F."/>
            <person name="Hoernstein S.N.W."/>
            <person name="Larsson A."/>
            <person name="Li F.W."/>
            <person name="Perroud P.F."/>
            <person name="Phillips J."/>
            <person name="Ranjan P."/>
            <person name="Rokshar D.S."/>
            <person name="Rothfels C.J."/>
            <person name="Schneider L."/>
            <person name="Shu S."/>
            <person name="Stevenson D.W."/>
            <person name="Thummler F."/>
            <person name="Tillich M."/>
            <person name="Villarreal Aguilar J.C."/>
            <person name="Widiez T."/>
            <person name="Wong G.K."/>
            <person name="Wymore A."/>
            <person name="Zhang Y."/>
            <person name="Zimmer A.D."/>
            <person name="Quatrano R.S."/>
            <person name="Mayer K.F.X."/>
            <person name="Goodstein D."/>
            <person name="Casacuberta J.M."/>
            <person name="Vandepoele K."/>
            <person name="Reski R."/>
            <person name="Cuming A.C."/>
            <person name="Tuskan G.A."/>
            <person name="Maumus F."/>
            <person name="Salse J."/>
            <person name="Schmutz J."/>
            <person name="Rensing S.A."/>
        </authorList>
    </citation>
    <scope>NUCLEOTIDE SEQUENCE [LARGE SCALE GENOMIC DNA]</scope>
    <source>
        <strain evidence="2 3">cv. Gransden 2004</strain>
    </source>
</reference>
<dbReference type="Gramene" id="Pp3c11_26110V3.2">
    <property type="protein sequence ID" value="Pp3c11_26110V3.2"/>
    <property type="gene ID" value="Pp3c11_26110"/>
</dbReference>
<reference evidence="1 3" key="1">
    <citation type="journal article" date="2008" name="Science">
        <title>The Physcomitrella genome reveals evolutionary insights into the conquest of land by plants.</title>
        <authorList>
            <person name="Rensing S."/>
            <person name="Lang D."/>
            <person name="Zimmer A."/>
            <person name="Terry A."/>
            <person name="Salamov A."/>
            <person name="Shapiro H."/>
            <person name="Nishiyama T."/>
            <person name="Perroud P.-F."/>
            <person name="Lindquist E."/>
            <person name="Kamisugi Y."/>
            <person name="Tanahashi T."/>
            <person name="Sakakibara K."/>
            <person name="Fujita T."/>
            <person name="Oishi K."/>
            <person name="Shin-I T."/>
            <person name="Kuroki Y."/>
            <person name="Toyoda A."/>
            <person name="Suzuki Y."/>
            <person name="Hashimoto A."/>
            <person name="Yamaguchi K."/>
            <person name="Sugano A."/>
            <person name="Kohara Y."/>
            <person name="Fujiyama A."/>
            <person name="Anterola A."/>
            <person name="Aoki S."/>
            <person name="Ashton N."/>
            <person name="Barbazuk W.B."/>
            <person name="Barker E."/>
            <person name="Bennetzen J."/>
            <person name="Bezanilla M."/>
            <person name="Blankenship R."/>
            <person name="Cho S.H."/>
            <person name="Dutcher S."/>
            <person name="Estelle M."/>
            <person name="Fawcett J.A."/>
            <person name="Gundlach H."/>
            <person name="Hanada K."/>
            <person name="Heyl A."/>
            <person name="Hicks K.A."/>
            <person name="Hugh J."/>
            <person name="Lohr M."/>
            <person name="Mayer K."/>
            <person name="Melkozernov A."/>
            <person name="Murata T."/>
            <person name="Nelson D."/>
            <person name="Pils B."/>
            <person name="Prigge M."/>
            <person name="Reiss B."/>
            <person name="Renner T."/>
            <person name="Rombauts S."/>
            <person name="Rushton P."/>
            <person name="Sanderfoot A."/>
            <person name="Schween G."/>
            <person name="Shiu S.-H."/>
            <person name="Stueber K."/>
            <person name="Theodoulou F.L."/>
            <person name="Tu H."/>
            <person name="Van de Peer Y."/>
            <person name="Verrier P.J."/>
            <person name="Waters E."/>
            <person name="Wood A."/>
            <person name="Yang L."/>
            <person name="Cove D."/>
            <person name="Cuming A."/>
            <person name="Hasebe M."/>
            <person name="Lucas S."/>
            <person name="Mishler D.B."/>
            <person name="Reski R."/>
            <person name="Grigoriev I."/>
            <person name="Quatrano R.S."/>
            <person name="Boore J.L."/>
        </authorList>
    </citation>
    <scope>NUCLEOTIDE SEQUENCE [LARGE SCALE GENOMIC DNA]</scope>
    <source>
        <strain evidence="2 3">cv. Gransden 2004</strain>
    </source>
</reference>
<dbReference type="EnsemblPlants" id="Pp3c11_26110V3.2">
    <property type="protein sequence ID" value="Pp3c11_26110V3.2"/>
    <property type="gene ID" value="Pp3c11_26110"/>
</dbReference>
<proteinExistence type="predicted"/>
<dbReference type="InParanoid" id="A0A2K1JWD3"/>
<gene>
    <name evidence="1" type="ORF">PHYPA_015608</name>
</gene>
<keyword evidence="3" id="KW-1185">Reference proteome</keyword>
<dbReference type="AlphaFoldDB" id="A0A2K1JWD3"/>
<organism evidence="1">
    <name type="scientific">Physcomitrium patens</name>
    <name type="common">Spreading-leaved earth moss</name>
    <name type="synonym">Physcomitrella patens</name>
    <dbReference type="NCBI Taxonomy" id="3218"/>
    <lineage>
        <taxon>Eukaryota</taxon>
        <taxon>Viridiplantae</taxon>
        <taxon>Streptophyta</taxon>
        <taxon>Embryophyta</taxon>
        <taxon>Bryophyta</taxon>
        <taxon>Bryophytina</taxon>
        <taxon>Bryopsida</taxon>
        <taxon>Funariidae</taxon>
        <taxon>Funariales</taxon>
        <taxon>Funariaceae</taxon>
        <taxon>Physcomitrium</taxon>
    </lineage>
</organism>
<sequence length="226" mass="25319">MLVLWSFNVAKFLPHHEEANQHPLVLLTMMSTTNPAGGVSVETSDNEVADPENSQLSWGDAMKLRRRQCASTATFRSGPQVHRVRVTFWSNFQLQARLVVTSMGKHAMIHPTVPTVEEKLPVGNTKSNTGYLLHIDALAVQVDQELMKQEIEHLQKHLIVAILLGVGDSVALGRDLGQGFFQILCPYQPTTEKMLMHTPHRSRWGTCILQTWRPGQEALESRLGSH</sequence>
<dbReference type="EMBL" id="ABEU02000011">
    <property type="protein sequence ID" value="PNR45837.1"/>
    <property type="molecule type" value="Genomic_DNA"/>
</dbReference>
<dbReference type="Proteomes" id="UP000006727">
    <property type="component" value="Chromosome 11"/>
</dbReference>
<reference evidence="2" key="3">
    <citation type="submission" date="2020-12" db="UniProtKB">
        <authorList>
            <consortium name="EnsemblPlants"/>
        </authorList>
    </citation>
    <scope>IDENTIFICATION</scope>
</reference>
<evidence type="ECO:0000313" key="2">
    <source>
        <dbReference type="EnsemblPlants" id="Pp3c11_26110V3.1"/>
    </source>
</evidence>